<keyword evidence="1" id="KW-0238">DNA-binding</keyword>
<dbReference type="InterPro" id="IPR009057">
    <property type="entry name" value="Homeodomain-like_sf"/>
</dbReference>
<accession>K4FUT5</accession>
<protein>
    <submittedName>
        <fullName evidence="3">Tigger transposable element derived 6-like protein</fullName>
    </submittedName>
</protein>
<dbReference type="SMART" id="SM00674">
    <property type="entry name" value="CENPB"/>
    <property type="match status" value="1"/>
</dbReference>
<dbReference type="InterPro" id="IPR006600">
    <property type="entry name" value="HTH_CenpB_DNA-bd_dom"/>
</dbReference>
<dbReference type="PANTHER" id="PTHR19303:SF73">
    <property type="entry name" value="PROTEIN PDC2"/>
    <property type="match status" value="1"/>
</dbReference>
<dbReference type="Pfam" id="PF03221">
    <property type="entry name" value="HTH_Tnp_Tc5"/>
    <property type="match status" value="1"/>
</dbReference>
<dbReference type="GO" id="GO:0005634">
    <property type="term" value="C:nucleus"/>
    <property type="evidence" value="ECO:0007669"/>
    <property type="project" value="TreeGrafter"/>
</dbReference>
<reference evidence="3" key="1">
    <citation type="journal article" date="2012" name="PLoS ONE">
        <title>Sequencing and Analysis of Full-Length cDNAs, 5'-ESTs and 3'-ESTs from a Cartilaginous Fish, the Elephant Shark (Callorhinchus milii).</title>
        <authorList>
            <person name="Tan Y.Y."/>
            <person name="Kodzius R."/>
            <person name="Tay B.H."/>
            <person name="Tay A."/>
            <person name="Brenner S."/>
            <person name="Venkatesh B."/>
        </authorList>
    </citation>
    <scope>NUCLEOTIDE SEQUENCE</scope>
    <source>
        <tissue evidence="3">Liver</tissue>
    </source>
</reference>
<proteinExistence type="evidence at transcript level"/>
<dbReference type="PANTHER" id="PTHR19303">
    <property type="entry name" value="TRANSPOSON"/>
    <property type="match status" value="1"/>
</dbReference>
<dbReference type="InterPro" id="IPR050863">
    <property type="entry name" value="CenT-Element_Derived"/>
</dbReference>
<dbReference type="InterPro" id="IPR004875">
    <property type="entry name" value="DDE_SF_endonuclease_dom"/>
</dbReference>
<sequence length="510" mass="56524">MSKKMSRTLLEKIEVLDRVKMEPRGTPLRELARRLGVKKSTLGDIIASEMKLRHTASSLAEGDVGLRKKRDRKGKDPQVEHALLLWFQRASTEGQLLNGPILKAKAESLARDLGKPGFTVTDGWFSRWKARNNIVYRLLPGELKTAAVEGADTSSALLSSYAADDTYNAEETGLYYRAAPDGSLYFHRTVLSGVKRAMDSIALMVCANMTGSDRRKLLVIGKSQCPRCMKGVDLTVLPVIYKANKMAWMTRGIFKDWLMQWDTELVEQGRKILVFMDSAPCHLPIPTLENICLELIPPDTTLIQPMGQGVIRNLKLSYREELRKRPLDAIEGNVISPHATVGEVVRHISLLDAIGMVARAWESMKPKMISDCFAKAGFVTGDAAPCTEAEGRTSAEAEGERQITDQFLDIDADLLCRDPQDHEAIVTEAVAAERLLVENDSDSDSEENEAPSVTAGTALTGLREAESFLLKSGLYGKCSNALHDIVASIRERRHTDLVQSDLREVFNKKV</sequence>
<dbReference type="PROSITE" id="PS51253">
    <property type="entry name" value="HTH_CENPB"/>
    <property type="match status" value="1"/>
</dbReference>
<evidence type="ECO:0000313" key="3">
    <source>
        <dbReference type="EMBL" id="AFK11349.1"/>
    </source>
</evidence>
<dbReference type="AlphaFoldDB" id="K4FUT5"/>
<evidence type="ECO:0000256" key="1">
    <source>
        <dbReference type="ARBA" id="ARBA00023125"/>
    </source>
</evidence>
<dbReference type="SUPFAM" id="SSF46689">
    <property type="entry name" value="Homeodomain-like"/>
    <property type="match status" value="1"/>
</dbReference>
<dbReference type="Gene3D" id="1.10.10.60">
    <property type="entry name" value="Homeodomain-like"/>
    <property type="match status" value="1"/>
</dbReference>
<feature type="domain" description="HTH CENPB-type" evidence="2">
    <location>
        <begin position="67"/>
        <end position="138"/>
    </location>
</feature>
<evidence type="ECO:0000259" key="2">
    <source>
        <dbReference type="PROSITE" id="PS51253"/>
    </source>
</evidence>
<name>K4FUT5_CALMI</name>
<dbReference type="EMBL" id="JX053121">
    <property type="protein sequence ID" value="AFK11349.1"/>
    <property type="molecule type" value="mRNA"/>
</dbReference>
<dbReference type="Pfam" id="PF03184">
    <property type="entry name" value="DDE_1"/>
    <property type="match status" value="1"/>
</dbReference>
<organism evidence="3">
    <name type="scientific">Callorhinchus milii</name>
    <name type="common">Ghost shark</name>
    <dbReference type="NCBI Taxonomy" id="7868"/>
    <lineage>
        <taxon>Eukaryota</taxon>
        <taxon>Metazoa</taxon>
        <taxon>Chordata</taxon>
        <taxon>Craniata</taxon>
        <taxon>Vertebrata</taxon>
        <taxon>Chondrichthyes</taxon>
        <taxon>Holocephali</taxon>
        <taxon>Chimaeriformes</taxon>
        <taxon>Callorhinchidae</taxon>
        <taxon>Callorhinchus</taxon>
    </lineage>
</organism>
<dbReference type="GO" id="GO:0003677">
    <property type="term" value="F:DNA binding"/>
    <property type="evidence" value="ECO:0007669"/>
    <property type="project" value="UniProtKB-KW"/>
</dbReference>